<dbReference type="Proteomes" id="UP000017746">
    <property type="component" value="Chromosome"/>
</dbReference>
<dbReference type="RefSeq" id="WP_023560201.1">
    <property type="nucleotide sequence ID" value="NC_022657.1"/>
</dbReference>
<keyword evidence="4" id="KW-0378">Hydrolase</keyword>
<feature type="region of interest" description="Disordered" evidence="1">
    <location>
        <begin position="114"/>
        <end position="135"/>
    </location>
</feature>
<organism evidence="4 5">
    <name type="scientific">Actinoplanes friuliensis DSM 7358</name>
    <dbReference type="NCBI Taxonomy" id="1246995"/>
    <lineage>
        <taxon>Bacteria</taxon>
        <taxon>Bacillati</taxon>
        <taxon>Actinomycetota</taxon>
        <taxon>Actinomycetes</taxon>
        <taxon>Micromonosporales</taxon>
        <taxon>Micromonosporaceae</taxon>
        <taxon>Actinoplanes</taxon>
    </lineage>
</organism>
<dbReference type="Gene3D" id="3.40.1350.10">
    <property type="match status" value="1"/>
</dbReference>
<dbReference type="GO" id="GO:0015666">
    <property type="term" value="F:restriction endodeoxyribonuclease activity"/>
    <property type="evidence" value="ECO:0007669"/>
    <property type="project" value="TreeGrafter"/>
</dbReference>
<proteinExistence type="predicted"/>
<dbReference type="GO" id="GO:0009307">
    <property type="term" value="P:DNA restriction-modification system"/>
    <property type="evidence" value="ECO:0007669"/>
    <property type="project" value="InterPro"/>
</dbReference>
<protein>
    <submittedName>
        <fullName evidence="4">5-methylcytosine-specific restriction endonuclease</fullName>
    </submittedName>
</protein>
<dbReference type="PANTHER" id="PTHR30015">
    <property type="entry name" value="MRR RESTRICTION SYSTEM PROTEIN"/>
    <property type="match status" value="1"/>
</dbReference>
<dbReference type="REBASE" id="71861">
    <property type="entry name" value="Afr7358MrrP"/>
</dbReference>
<evidence type="ECO:0000259" key="3">
    <source>
        <dbReference type="Pfam" id="PF14338"/>
    </source>
</evidence>
<dbReference type="STRING" id="1246995.AFR_28015"/>
<dbReference type="InterPro" id="IPR011856">
    <property type="entry name" value="tRNA_endonuc-like_dom_sf"/>
</dbReference>
<sequence length="297" mass="32979">MSLPDYQKLMLPVLTVVGAAGEADVAGIREKVAGELGISEADRALTHPRGTRIFDNRVHWAVTYLSQAKLLTRVGRGVVAITDRGKVLLDERPATIDRKLLTRFEEFRGFMDRARRKGADPEPTTATSETPKDRVESAIEEVNAALADDLLTRIRQREPLFFERLVLVLLKEMGYGAPEHLGRSGDEGVDGVIRQDALGLDLIYVQAKRYAENRTVGRPDIQAFVGALQGQQADRGVFITTSRFSNEARQFARHVAARVVLIDGLQLGDLLVTHNVGVQTEASFQLKRLDEDFFESL</sequence>
<feature type="domain" description="Restriction system protein Mrr-like N-terminal" evidence="3">
    <location>
        <begin position="6"/>
        <end position="90"/>
    </location>
</feature>
<keyword evidence="4" id="KW-0255">Endonuclease</keyword>
<gene>
    <name evidence="4" type="ORF">AFR_28015</name>
</gene>
<accession>U5W404</accession>
<dbReference type="eggNOG" id="COG1715">
    <property type="taxonomic scope" value="Bacteria"/>
</dbReference>
<dbReference type="InterPro" id="IPR007560">
    <property type="entry name" value="Restrct_endonuc_IV_Mrr"/>
</dbReference>
<dbReference type="InterPro" id="IPR052906">
    <property type="entry name" value="Type_IV_Methyl-Rstrct_Enzyme"/>
</dbReference>
<evidence type="ECO:0000313" key="4">
    <source>
        <dbReference type="EMBL" id="AGZ43864.1"/>
    </source>
</evidence>
<dbReference type="InterPro" id="IPR011335">
    <property type="entry name" value="Restrct_endonuc-II-like"/>
</dbReference>
<keyword evidence="5" id="KW-1185">Reference proteome</keyword>
<dbReference type="Pfam" id="PF14338">
    <property type="entry name" value="Mrr_N"/>
    <property type="match status" value="1"/>
</dbReference>
<evidence type="ECO:0000256" key="1">
    <source>
        <dbReference type="SAM" id="MobiDB-lite"/>
    </source>
</evidence>
<name>U5W404_9ACTN</name>
<dbReference type="GO" id="GO:0003677">
    <property type="term" value="F:DNA binding"/>
    <property type="evidence" value="ECO:0007669"/>
    <property type="project" value="InterPro"/>
</dbReference>
<dbReference type="InterPro" id="IPR025745">
    <property type="entry name" value="Mrr-like_N_dom"/>
</dbReference>
<dbReference type="HOGENOM" id="CLU_063822_2_0_11"/>
<dbReference type="EMBL" id="CP006272">
    <property type="protein sequence ID" value="AGZ43864.1"/>
    <property type="molecule type" value="Genomic_DNA"/>
</dbReference>
<dbReference type="SUPFAM" id="SSF52980">
    <property type="entry name" value="Restriction endonuclease-like"/>
    <property type="match status" value="1"/>
</dbReference>
<evidence type="ECO:0000259" key="2">
    <source>
        <dbReference type="Pfam" id="PF04471"/>
    </source>
</evidence>
<keyword evidence="4" id="KW-0540">Nuclease</keyword>
<dbReference type="PANTHER" id="PTHR30015:SF7">
    <property type="entry name" value="TYPE IV METHYL-DIRECTED RESTRICTION ENZYME ECOKMRR"/>
    <property type="match status" value="1"/>
</dbReference>
<dbReference type="AlphaFoldDB" id="U5W404"/>
<dbReference type="OrthoDB" id="9803736at2"/>
<dbReference type="Pfam" id="PF04471">
    <property type="entry name" value="Mrr_cat"/>
    <property type="match status" value="1"/>
</dbReference>
<dbReference type="PATRIC" id="fig|1246995.3.peg.5679"/>
<feature type="domain" description="Restriction endonuclease type IV Mrr" evidence="2">
    <location>
        <begin position="155"/>
        <end position="270"/>
    </location>
</feature>
<dbReference type="KEGG" id="afs:AFR_28015"/>
<reference evidence="4 5" key="1">
    <citation type="journal article" date="2014" name="J. Biotechnol.">
        <title>Complete genome sequence of the actinobacterium Actinoplanes friuliensis HAG 010964, producer of the lipopeptide antibiotic friulimycin.</title>
        <authorList>
            <person name="Ruckert C."/>
            <person name="Szczepanowski R."/>
            <person name="Albersmeier A."/>
            <person name="Goesmann A."/>
            <person name="Fischer N."/>
            <person name="Steinkamper A."/>
            <person name="Puhler A."/>
            <person name="Biener R."/>
            <person name="Schwartz D."/>
            <person name="Kalinowski J."/>
        </authorList>
    </citation>
    <scope>NUCLEOTIDE SEQUENCE [LARGE SCALE GENOMIC DNA]</scope>
    <source>
        <strain evidence="4 5">DSM 7358</strain>
    </source>
</reference>
<evidence type="ECO:0000313" key="5">
    <source>
        <dbReference type="Proteomes" id="UP000017746"/>
    </source>
</evidence>